<keyword evidence="2" id="KW-0288">FMN</keyword>
<dbReference type="EMBL" id="RPFW01000001">
    <property type="protein sequence ID" value="TVZ06679.1"/>
    <property type="molecule type" value="Genomic_DNA"/>
</dbReference>
<name>A0A6P2C5G8_9ACTN</name>
<feature type="domain" description="Luciferase-like" evidence="5">
    <location>
        <begin position="11"/>
        <end position="235"/>
    </location>
</feature>
<dbReference type="RefSeq" id="WP_145851432.1">
    <property type="nucleotide sequence ID" value="NZ_RPFW01000001.1"/>
</dbReference>
<reference evidence="6 7" key="1">
    <citation type="submission" date="2018-11" db="EMBL/GenBank/DDBJ databases">
        <title>Trebonia kvetii gen.nov., sp.nov., a novel acidophilic actinobacterium, and proposal of the new actinobacterial family Treboniaceae fam. nov.</title>
        <authorList>
            <person name="Rapoport D."/>
            <person name="Sagova-Mareckova M."/>
            <person name="Sedlacek I."/>
            <person name="Provaznik J."/>
            <person name="Kralova S."/>
            <person name="Pavlinic D."/>
            <person name="Benes V."/>
            <person name="Kopecky J."/>
        </authorList>
    </citation>
    <scope>NUCLEOTIDE SEQUENCE [LARGE SCALE GENOMIC DNA]</scope>
    <source>
        <strain evidence="6 7">15Tr583</strain>
    </source>
</reference>
<accession>A0A6P2C5G8</accession>
<dbReference type="InterPro" id="IPR036661">
    <property type="entry name" value="Luciferase-like_sf"/>
</dbReference>
<evidence type="ECO:0000256" key="2">
    <source>
        <dbReference type="ARBA" id="ARBA00022643"/>
    </source>
</evidence>
<dbReference type="InterPro" id="IPR050172">
    <property type="entry name" value="SsuD_RutA_monooxygenase"/>
</dbReference>
<keyword evidence="4" id="KW-0503">Monooxygenase</keyword>
<keyword evidence="3 6" id="KW-0560">Oxidoreductase</keyword>
<dbReference type="OrthoDB" id="3206024at2"/>
<comment type="caution">
    <text evidence="6">The sequence shown here is derived from an EMBL/GenBank/DDBJ whole genome shotgun (WGS) entry which is preliminary data.</text>
</comment>
<dbReference type="PANTHER" id="PTHR42847:SF4">
    <property type="entry name" value="ALKANESULFONATE MONOOXYGENASE-RELATED"/>
    <property type="match status" value="1"/>
</dbReference>
<dbReference type="Gene3D" id="3.20.20.30">
    <property type="entry name" value="Luciferase-like domain"/>
    <property type="match status" value="1"/>
</dbReference>
<gene>
    <name evidence="6" type="ORF">EAS64_04680</name>
</gene>
<dbReference type="SUPFAM" id="SSF51679">
    <property type="entry name" value="Bacterial luciferase-like"/>
    <property type="match status" value="1"/>
</dbReference>
<evidence type="ECO:0000313" key="6">
    <source>
        <dbReference type="EMBL" id="TVZ06679.1"/>
    </source>
</evidence>
<dbReference type="AlphaFoldDB" id="A0A6P2C5G8"/>
<keyword evidence="1" id="KW-0285">Flavoprotein</keyword>
<dbReference type="GO" id="GO:0008726">
    <property type="term" value="F:alkanesulfonate monooxygenase activity"/>
    <property type="evidence" value="ECO:0007669"/>
    <property type="project" value="TreeGrafter"/>
</dbReference>
<evidence type="ECO:0000256" key="3">
    <source>
        <dbReference type="ARBA" id="ARBA00023002"/>
    </source>
</evidence>
<dbReference type="InterPro" id="IPR011251">
    <property type="entry name" value="Luciferase-like_dom"/>
</dbReference>
<dbReference type="GO" id="GO:0046306">
    <property type="term" value="P:alkanesulfonate catabolic process"/>
    <property type="evidence" value="ECO:0007669"/>
    <property type="project" value="TreeGrafter"/>
</dbReference>
<dbReference type="NCBIfam" id="TIGR03619">
    <property type="entry name" value="F420_Rv2161c"/>
    <property type="match status" value="1"/>
</dbReference>
<dbReference type="InterPro" id="IPR019921">
    <property type="entry name" value="Lucif-like_OxRdtase_Rv2161c"/>
</dbReference>
<keyword evidence="7" id="KW-1185">Reference proteome</keyword>
<dbReference type="Pfam" id="PF00296">
    <property type="entry name" value="Bac_luciferase"/>
    <property type="match status" value="1"/>
</dbReference>
<evidence type="ECO:0000313" key="7">
    <source>
        <dbReference type="Proteomes" id="UP000460272"/>
    </source>
</evidence>
<evidence type="ECO:0000259" key="5">
    <source>
        <dbReference type="Pfam" id="PF00296"/>
    </source>
</evidence>
<dbReference type="EC" id="1.-.-.-" evidence="6"/>
<proteinExistence type="predicted"/>
<organism evidence="6 7">
    <name type="scientific">Trebonia kvetii</name>
    <dbReference type="NCBI Taxonomy" id="2480626"/>
    <lineage>
        <taxon>Bacteria</taxon>
        <taxon>Bacillati</taxon>
        <taxon>Actinomycetota</taxon>
        <taxon>Actinomycetes</taxon>
        <taxon>Streptosporangiales</taxon>
        <taxon>Treboniaceae</taxon>
        <taxon>Trebonia</taxon>
    </lineage>
</organism>
<protein>
    <submittedName>
        <fullName evidence="6">TIGR03619 family F420-dependent LLM class oxidoreductase</fullName>
        <ecNumber evidence="6">1.-.-.-</ecNumber>
    </submittedName>
</protein>
<dbReference type="PANTHER" id="PTHR42847">
    <property type="entry name" value="ALKANESULFONATE MONOOXYGENASE"/>
    <property type="match status" value="1"/>
</dbReference>
<dbReference type="Proteomes" id="UP000460272">
    <property type="component" value="Unassembled WGS sequence"/>
</dbReference>
<sequence>MRFGLSVYDVSATELADLAAAAETAGFDTLWLGEHLLRPVDYHAVHPTREPEQELAARIVGPETRLTDPLVALAAAAGRTSRLQLATGIYVLPLRHPLAVARATLTLQELAEGRLLFGVGLGWLREEFEALGVPFADRAARFSEGLDILRKAWAGGPFEHRGSVYDFGPVELTAQPARIPLVLGGNTAPALRRAALRADGWFASGTPSPTEAVDLMARLDAAQAAAGRAVPLTTYVRASQAADITRYANAGFSQVVFWAHELCPPGPGRWDRLAAAAAELGVTEGTRP</sequence>
<evidence type="ECO:0000256" key="4">
    <source>
        <dbReference type="ARBA" id="ARBA00023033"/>
    </source>
</evidence>
<evidence type="ECO:0000256" key="1">
    <source>
        <dbReference type="ARBA" id="ARBA00022630"/>
    </source>
</evidence>